<dbReference type="InterPro" id="IPR032364">
    <property type="entry name" value="GramPos_pilinD1_N"/>
</dbReference>
<feature type="transmembrane region" description="Helical" evidence="7">
    <location>
        <begin position="522"/>
        <end position="545"/>
    </location>
</feature>
<evidence type="ECO:0000256" key="6">
    <source>
        <dbReference type="SAM" id="MobiDB-lite"/>
    </source>
</evidence>
<dbReference type="NCBIfam" id="TIGR01167">
    <property type="entry name" value="LPXTG_anchor"/>
    <property type="match status" value="1"/>
</dbReference>
<evidence type="ECO:0000256" key="5">
    <source>
        <dbReference type="ARBA" id="ARBA00023088"/>
    </source>
</evidence>
<dbReference type="STRING" id="111015.AXF14_05620"/>
<evidence type="ECO:0000256" key="2">
    <source>
        <dbReference type="ARBA" id="ARBA00022512"/>
    </source>
</evidence>
<keyword evidence="7" id="KW-0812">Transmembrane</keyword>
<dbReference type="InterPro" id="IPR048052">
    <property type="entry name" value="FM1-like"/>
</dbReference>
<feature type="domain" description="Gram-positive pilin subunit D1 N-terminal" evidence="10">
    <location>
        <begin position="56"/>
        <end position="194"/>
    </location>
</feature>
<dbReference type="SUPFAM" id="SSF49478">
    <property type="entry name" value="Cna protein B-type domain"/>
    <property type="match status" value="1"/>
</dbReference>
<evidence type="ECO:0000259" key="11">
    <source>
        <dbReference type="Pfam" id="PF17802"/>
    </source>
</evidence>
<evidence type="ECO:0000313" key="13">
    <source>
        <dbReference type="Proteomes" id="UP000065220"/>
    </source>
</evidence>
<keyword evidence="5" id="KW-0572">Peptidoglycan-anchor</keyword>
<accession>A0A0X8JEV4</accession>
<dbReference type="Pfam" id="PF00746">
    <property type="entry name" value="Gram_pos_anchor"/>
    <property type="match status" value="1"/>
</dbReference>
<dbReference type="NCBIfam" id="NF033902">
    <property type="entry name" value="iso_D2_wall_anc"/>
    <property type="match status" value="1"/>
</dbReference>
<dbReference type="InterPro" id="IPR041033">
    <property type="entry name" value="SpaA_PFL_dom_1"/>
</dbReference>
<dbReference type="KEGG" id="ard:AXF14_05620"/>
<protein>
    <recommendedName>
        <fullName evidence="14">Fimbrial protein</fullName>
    </recommendedName>
</protein>
<organism evidence="12 13">
    <name type="scientific">Actinomyces radicidentis</name>
    <dbReference type="NCBI Taxonomy" id="111015"/>
    <lineage>
        <taxon>Bacteria</taxon>
        <taxon>Bacillati</taxon>
        <taxon>Actinomycetota</taxon>
        <taxon>Actinomycetes</taxon>
        <taxon>Actinomycetales</taxon>
        <taxon>Actinomycetaceae</taxon>
        <taxon>Actinomyces</taxon>
    </lineage>
</organism>
<dbReference type="InterPro" id="IPR013783">
    <property type="entry name" value="Ig-like_fold"/>
</dbReference>
<comment type="similarity">
    <text evidence="1">Belongs to the serine-aspartate repeat-containing protein (SDr) family.</text>
</comment>
<evidence type="ECO:0000256" key="4">
    <source>
        <dbReference type="ARBA" id="ARBA00022729"/>
    </source>
</evidence>
<dbReference type="Pfam" id="PF16555">
    <property type="entry name" value="GramPos_pilinD1"/>
    <property type="match status" value="1"/>
</dbReference>
<evidence type="ECO:0000313" key="12">
    <source>
        <dbReference type="EMBL" id="AMD87163.1"/>
    </source>
</evidence>
<feature type="chain" id="PRO_5007067369" description="Fimbrial protein" evidence="8">
    <location>
        <begin position="33"/>
        <end position="554"/>
    </location>
</feature>
<keyword evidence="7" id="KW-1133">Transmembrane helix</keyword>
<feature type="signal peptide" evidence="8">
    <location>
        <begin position="1"/>
        <end position="32"/>
    </location>
</feature>
<gene>
    <name evidence="12" type="ORF">AXF14_05620</name>
</gene>
<keyword evidence="7" id="KW-0472">Membrane</keyword>
<evidence type="ECO:0000256" key="3">
    <source>
        <dbReference type="ARBA" id="ARBA00022525"/>
    </source>
</evidence>
<keyword evidence="4 8" id="KW-0732">Signal</keyword>
<dbReference type="Gene3D" id="2.60.40.10">
    <property type="entry name" value="Immunoglobulins"/>
    <property type="match status" value="2"/>
</dbReference>
<dbReference type="NCBIfam" id="TIGR04226">
    <property type="entry name" value="RrgB_K2N_iso_D2"/>
    <property type="match status" value="1"/>
</dbReference>
<feature type="region of interest" description="Disordered" evidence="6">
    <location>
        <begin position="343"/>
        <end position="367"/>
    </location>
</feature>
<dbReference type="PANTHER" id="PTHR36108:SF13">
    <property type="entry name" value="COLOSSIN-B-RELATED"/>
    <property type="match status" value="1"/>
</dbReference>
<feature type="domain" description="Gram-positive cocci surface proteins LPxTG" evidence="9">
    <location>
        <begin position="514"/>
        <end position="553"/>
    </location>
</feature>
<evidence type="ECO:0000259" key="10">
    <source>
        <dbReference type="Pfam" id="PF16555"/>
    </source>
</evidence>
<evidence type="ECO:0000256" key="7">
    <source>
        <dbReference type="SAM" id="Phobius"/>
    </source>
</evidence>
<dbReference type="Proteomes" id="UP000065220">
    <property type="component" value="Chromosome"/>
</dbReference>
<keyword evidence="13" id="KW-1185">Reference proteome</keyword>
<feature type="domain" description="SpaA-like prealbumin fold" evidence="11">
    <location>
        <begin position="371"/>
        <end position="499"/>
    </location>
</feature>
<dbReference type="PANTHER" id="PTHR36108">
    <property type="entry name" value="COLOSSIN-B-RELATED"/>
    <property type="match status" value="1"/>
</dbReference>
<dbReference type="InterPro" id="IPR026466">
    <property type="entry name" value="Fim_isopep_form_D2_dom"/>
</dbReference>
<sequence>MSSLNLRRGSSLLAAVALAVGGLAVVPGAAFAAPAPAVVAADAQVPSLVDLDTDATGSITVHKYQKTDANGTAAGNGQQATPDGAPVQGVVYKIEKLNNIDLTTQAGWEKLASYSNSVSAAVAGQGVTAAGTSQTTDGNGTATFSNLALGAYVVTEVSAPAGYTLSAPFIVTVPMTNATDTTKWDYDPDVYPKNAKTEVKKTVDDAAAHTVGDNINYTVSADIPNLPADQTLGYYTIVDQYDARMELTAGSVVVKYGDTTLADTDYTLSEITTAFDGDGNTATTNDSVKRVSVVLTDAGRKKILDARRAGTADKVTMTLTTTIKAPIAGNGIVPNTAYVLPNTPSNGWDPATSTTPPPDTPPSSTVTSKFGKVKITKTDLSSKALGGAEFQVYLCTMQDDSAITLTDNFTAGDYKLVGSPLTAYSVAADGTATATEQNTFTSAADGTVTIDALQNNDWENNATDTTPDAYCLVETKAPSGFELQTKPIAFQITADNSTADNSYTIGTTVKDVPSNGSFKLPLTGAAGVIALVLAGGLLVGGSVFLGMRNKRRNA</sequence>
<dbReference type="OrthoDB" id="3199332at2"/>
<dbReference type="RefSeq" id="WP_067941549.1">
    <property type="nucleotide sequence ID" value="NZ_CP014228.1"/>
</dbReference>
<evidence type="ECO:0000256" key="1">
    <source>
        <dbReference type="ARBA" id="ARBA00007257"/>
    </source>
</evidence>
<dbReference type="Pfam" id="PF17802">
    <property type="entry name" value="SpaA"/>
    <property type="match status" value="1"/>
</dbReference>
<dbReference type="AlphaFoldDB" id="A0A0X8JEV4"/>
<reference evidence="13" key="1">
    <citation type="submission" date="2016-02" db="EMBL/GenBank/DDBJ databases">
        <authorList>
            <person name="Holder M.E."/>
            <person name="Ajami N.J."/>
            <person name="Petrosino J.F."/>
        </authorList>
    </citation>
    <scope>NUCLEOTIDE SEQUENCE [LARGE SCALE GENOMIC DNA]</scope>
    <source>
        <strain evidence="13">CCUG 36733</strain>
    </source>
</reference>
<evidence type="ECO:0000256" key="8">
    <source>
        <dbReference type="SAM" id="SignalP"/>
    </source>
</evidence>
<proteinExistence type="inferred from homology"/>
<dbReference type="GO" id="GO:0005975">
    <property type="term" value="P:carbohydrate metabolic process"/>
    <property type="evidence" value="ECO:0007669"/>
    <property type="project" value="UniProtKB-ARBA"/>
</dbReference>
<keyword evidence="2" id="KW-0134">Cell wall</keyword>
<keyword evidence="3" id="KW-0964">Secreted</keyword>
<dbReference type="Gene3D" id="2.60.40.740">
    <property type="match status" value="1"/>
</dbReference>
<evidence type="ECO:0000259" key="9">
    <source>
        <dbReference type="Pfam" id="PF00746"/>
    </source>
</evidence>
<evidence type="ECO:0008006" key="14">
    <source>
        <dbReference type="Google" id="ProtNLM"/>
    </source>
</evidence>
<dbReference type="EMBL" id="CP014228">
    <property type="protein sequence ID" value="AMD87163.1"/>
    <property type="molecule type" value="Genomic_DNA"/>
</dbReference>
<name>A0A0X8JEV4_ACTRD</name>
<dbReference type="InterPro" id="IPR019931">
    <property type="entry name" value="LPXTG_anchor"/>
</dbReference>